<sequence>MDTLKQLREELTAEYNTTKKFLDEFPEGKNDYTPHEKSMKLMHLAQHITEIFGWPAHMLKTEGLDFAEGDKPELYETRRQLQDAFEKNYAESMKALEGATEADLEPNWFLAYQGNKLAEWTKYAAIRHALSQVTHHRAQLGVYYRLNDVKVPGSYGPSADDQKF</sequence>
<dbReference type="InterPro" id="IPR007837">
    <property type="entry name" value="DinB"/>
</dbReference>
<name>A0ABZ0WBZ7_9BACT</name>
<dbReference type="Pfam" id="PF05163">
    <property type="entry name" value="DinB"/>
    <property type="match status" value="1"/>
</dbReference>
<keyword evidence="2" id="KW-0479">Metal-binding</keyword>
<evidence type="ECO:0000313" key="4">
    <source>
        <dbReference type="Proteomes" id="UP001325680"/>
    </source>
</evidence>
<dbReference type="RefSeq" id="WP_114789582.1">
    <property type="nucleotide sequence ID" value="NZ_CP139960.1"/>
</dbReference>
<dbReference type="SUPFAM" id="SSF109854">
    <property type="entry name" value="DinB/YfiT-like putative metalloenzymes"/>
    <property type="match status" value="1"/>
</dbReference>
<protein>
    <submittedName>
        <fullName evidence="3">DinB family protein</fullName>
    </submittedName>
</protein>
<dbReference type="EMBL" id="CP139960">
    <property type="protein sequence ID" value="WQD40198.1"/>
    <property type="molecule type" value="Genomic_DNA"/>
</dbReference>
<dbReference type="Gene3D" id="1.20.120.450">
    <property type="entry name" value="dinb family like domain"/>
    <property type="match status" value="1"/>
</dbReference>
<evidence type="ECO:0000256" key="2">
    <source>
        <dbReference type="ARBA" id="ARBA00022723"/>
    </source>
</evidence>
<evidence type="ECO:0000313" key="3">
    <source>
        <dbReference type="EMBL" id="WQD40198.1"/>
    </source>
</evidence>
<comment type="similarity">
    <text evidence="1">Belongs to the DinB family.</text>
</comment>
<reference evidence="3 4" key="1">
    <citation type="submission" date="2023-12" db="EMBL/GenBank/DDBJ databases">
        <title>Genome sequencing and assembly of bacterial species from a model synthetic community.</title>
        <authorList>
            <person name="Hogle S.L."/>
        </authorList>
    </citation>
    <scope>NUCLEOTIDE SEQUENCE [LARGE SCALE GENOMIC DNA]</scope>
    <source>
        <strain evidence="3 4">HAMBI_3031</strain>
    </source>
</reference>
<proteinExistence type="inferred from homology"/>
<accession>A0ABZ0WBZ7</accession>
<evidence type="ECO:0000256" key="1">
    <source>
        <dbReference type="ARBA" id="ARBA00008635"/>
    </source>
</evidence>
<dbReference type="Proteomes" id="UP001325680">
    <property type="component" value="Chromosome"/>
</dbReference>
<dbReference type="InterPro" id="IPR034660">
    <property type="entry name" value="DinB/YfiT-like"/>
</dbReference>
<gene>
    <name evidence="3" type="ORF">U0035_08580</name>
</gene>
<keyword evidence="4" id="KW-1185">Reference proteome</keyword>
<organism evidence="3 4">
    <name type="scientific">Niabella yanshanensis</name>
    <dbReference type="NCBI Taxonomy" id="577386"/>
    <lineage>
        <taxon>Bacteria</taxon>
        <taxon>Pseudomonadati</taxon>
        <taxon>Bacteroidota</taxon>
        <taxon>Chitinophagia</taxon>
        <taxon>Chitinophagales</taxon>
        <taxon>Chitinophagaceae</taxon>
        <taxon>Niabella</taxon>
    </lineage>
</organism>